<evidence type="ECO:0000256" key="3">
    <source>
        <dbReference type="ARBA" id="ARBA00022833"/>
    </source>
</evidence>
<keyword evidence="2 4" id="KW-0863">Zinc-finger</keyword>
<keyword evidence="6" id="KW-1185">Reference proteome</keyword>
<dbReference type="GO" id="GO:0008270">
    <property type="term" value="F:zinc ion binding"/>
    <property type="evidence" value="ECO:0007669"/>
    <property type="project" value="UniProtKB-KW"/>
</dbReference>
<organism evidence="6 7">
    <name type="scientific">Agrilus planipennis</name>
    <name type="common">Emerald ash borer</name>
    <name type="synonym">Agrilus marcopoli</name>
    <dbReference type="NCBI Taxonomy" id="224129"/>
    <lineage>
        <taxon>Eukaryota</taxon>
        <taxon>Metazoa</taxon>
        <taxon>Ecdysozoa</taxon>
        <taxon>Arthropoda</taxon>
        <taxon>Hexapoda</taxon>
        <taxon>Insecta</taxon>
        <taxon>Pterygota</taxon>
        <taxon>Neoptera</taxon>
        <taxon>Endopterygota</taxon>
        <taxon>Coleoptera</taxon>
        <taxon>Polyphaga</taxon>
        <taxon>Elateriformia</taxon>
        <taxon>Buprestoidea</taxon>
        <taxon>Buprestidae</taxon>
        <taxon>Agrilinae</taxon>
        <taxon>Agrilus</taxon>
    </lineage>
</organism>
<dbReference type="OrthoDB" id="5282002at2759"/>
<evidence type="ECO:0000256" key="2">
    <source>
        <dbReference type="ARBA" id="ARBA00022771"/>
    </source>
</evidence>
<dbReference type="InterPro" id="IPR046824">
    <property type="entry name" value="Mss51-like_C"/>
</dbReference>
<dbReference type="GeneID" id="112904183"/>
<keyword evidence="1" id="KW-0479">Metal-binding</keyword>
<keyword evidence="3" id="KW-0862">Zinc</keyword>
<gene>
    <name evidence="7" type="primary">LOC112904183</name>
</gene>
<accession>A0A7F5R2U7</accession>
<dbReference type="AlphaFoldDB" id="A0A7F5R2U7"/>
<dbReference type="Pfam" id="PF01753">
    <property type="entry name" value="zf-MYND"/>
    <property type="match status" value="1"/>
</dbReference>
<name>A0A7F5R2U7_AGRPL</name>
<evidence type="ECO:0000313" key="6">
    <source>
        <dbReference type="Proteomes" id="UP000192223"/>
    </source>
</evidence>
<reference evidence="7" key="1">
    <citation type="submission" date="2025-08" db="UniProtKB">
        <authorList>
            <consortium name="RefSeq"/>
        </authorList>
    </citation>
    <scope>IDENTIFICATION</scope>
    <source>
        <tissue evidence="7">Entire body</tissue>
    </source>
</reference>
<proteinExistence type="predicted"/>
<dbReference type="PANTHER" id="PTHR28069:SF2">
    <property type="entry name" value="GH20023P"/>
    <property type="match status" value="1"/>
</dbReference>
<dbReference type="Pfam" id="PF20179">
    <property type="entry name" value="MSS51_C"/>
    <property type="match status" value="1"/>
</dbReference>
<dbReference type="PROSITE" id="PS01360">
    <property type="entry name" value="ZF_MYND_1"/>
    <property type="match status" value="2"/>
</dbReference>
<dbReference type="SUPFAM" id="SSF144232">
    <property type="entry name" value="HIT/MYND zinc finger-like"/>
    <property type="match status" value="2"/>
</dbReference>
<evidence type="ECO:0000259" key="5">
    <source>
        <dbReference type="PROSITE" id="PS50865"/>
    </source>
</evidence>
<evidence type="ECO:0000313" key="7">
    <source>
        <dbReference type="RefSeq" id="XP_025829389.1"/>
    </source>
</evidence>
<dbReference type="InterPro" id="IPR002893">
    <property type="entry name" value="Znf_MYND"/>
</dbReference>
<evidence type="ECO:0000256" key="4">
    <source>
        <dbReference type="PROSITE-ProRule" id="PRU00134"/>
    </source>
</evidence>
<evidence type="ECO:0000256" key="1">
    <source>
        <dbReference type="ARBA" id="ARBA00022723"/>
    </source>
</evidence>
<dbReference type="Proteomes" id="UP000192223">
    <property type="component" value="Unplaced"/>
</dbReference>
<dbReference type="PROSITE" id="PS50865">
    <property type="entry name" value="ZF_MYND_2"/>
    <property type="match status" value="1"/>
</dbReference>
<dbReference type="Gene3D" id="6.10.140.2220">
    <property type="match status" value="1"/>
</dbReference>
<sequence>MNYYDFYYYSLCHVCKERINVKHCKKCKCVGYCSKEHQKLDWLMHKSICTAISLTRDSFNNKKIFSFQSWIEHRLKLHSKWRNILKRELLSYENQIWMFLPVCSICYSEDITVVCSECLNVYFCSKEHQEKFESCHERYCKELSLCMKTDVELFQIKQYPISKVASIPANYVGFPENNFEFLNCVLEENNKGITFQKDKELVLKYELIALSANILNTLRICKIIKERKIDKPEVVLHVVGACNTEITFDWGIISEVVFHYIINLVYLKVYLIGPTCNASLLECVDPLTYCCECINLERKVDVEVVQDLYHNAENNLRKPDFILLLNSGLHEFENQKDLDTWLPSISCLLKNVNVPILLTAYTKNEIIKDTNILKCSCDNLTFFLDCVENPFVNLRPFRDWNTENKPVFYFNNYITILKNANV</sequence>
<dbReference type="RefSeq" id="XP_025829389.1">
    <property type="nucleotide sequence ID" value="XM_025973604.1"/>
</dbReference>
<protein>
    <submittedName>
        <fullName evidence="7">Uncharacterized protein LOC112904183</fullName>
    </submittedName>
</protein>
<dbReference type="PANTHER" id="PTHR28069">
    <property type="entry name" value="GH20023P"/>
    <property type="match status" value="1"/>
</dbReference>
<dbReference type="KEGG" id="apln:112904183"/>
<feature type="domain" description="MYND-type" evidence="5">
    <location>
        <begin position="12"/>
        <end position="49"/>
    </location>
</feature>
<dbReference type="InParanoid" id="A0A7F5R2U7"/>